<proteinExistence type="predicted"/>
<dbReference type="Proteomes" id="UP001209257">
    <property type="component" value="Unassembled WGS sequence"/>
</dbReference>
<comment type="caution">
    <text evidence="1">The sequence shown here is derived from an EMBL/GenBank/DDBJ whole genome shotgun (WGS) entry which is preliminary data.</text>
</comment>
<evidence type="ECO:0000313" key="1">
    <source>
        <dbReference type="EMBL" id="MCU7556087.1"/>
    </source>
</evidence>
<dbReference type="EMBL" id="JAOTJC010000016">
    <property type="protein sequence ID" value="MCU7556087.1"/>
    <property type="molecule type" value="Genomic_DNA"/>
</dbReference>
<name>A0ABT2VRY9_9ALTE</name>
<sequence>MSTALLKQSVFNVWGNKAASHHLCVEVKGLGMVHINRTCEGVIVDVYDKSDNDGCLGSLAFTDGDFHESFADKVHVAIESYDPSADVCPSFIEQAYQHESSVDQAVADWFKAHPVSLDALTPLKGECKPFSDQVRELTRPYLSISKQHYNQLEQAQADFYQTPGGRVVTFGEADGGYALMPLQEEAAKDILAGQSVLSAIFHAGEVSDVQRAQLHKLGWIEWQDSGDYSDFELEASFGEAQDDRYHSLNVHLTFNWQHSQMYLVIGTNLGDGFNGYHQIYHDGLPLDEQLERSMDTLRESTTDDPVITVIDQHPHAWASIKEGVGRLSSMLGISAN</sequence>
<reference evidence="2" key="1">
    <citation type="submission" date="2023-07" db="EMBL/GenBank/DDBJ databases">
        <title>Study on multiphase classification of strain Alteromonas salexigens isolated from the Yellow Sea.</title>
        <authorList>
            <person name="Sun L."/>
        </authorList>
    </citation>
    <scope>NUCLEOTIDE SEQUENCE [LARGE SCALE GENOMIC DNA]</scope>
    <source>
        <strain evidence="2">ASW11-19</strain>
    </source>
</reference>
<organism evidence="1 2">
    <name type="scientific">Alteromonas salexigens</name>
    <dbReference type="NCBI Taxonomy" id="2982530"/>
    <lineage>
        <taxon>Bacteria</taxon>
        <taxon>Pseudomonadati</taxon>
        <taxon>Pseudomonadota</taxon>
        <taxon>Gammaproteobacteria</taxon>
        <taxon>Alteromonadales</taxon>
        <taxon>Alteromonadaceae</taxon>
        <taxon>Alteromonas/Salinimonas group</taxon>
        <taxon>Alteromonas</taxon>
    </lineage>
</organism>
<gene>
    <name evidence="1" type="ORF">OCL06_15960</name>
</gene>
<evidence type="ECO:0000313" key="2">
    <source>
        <dbReference type="Proteomes" id="UP001209257"/>
    </source>
</evidence>
<keyword evidence="2" id="KW-1185">Reference proteome</keyword>
<accession>A0ABT2VRY9</accession>
<dbReference type="RefSeq" id="WP_262996391.1">
    <property type="nucleotide sequence ID" value="NZ_JAOTJC010000016.1"/>
</dbReference>
<protein>
    <submittedName>
        <fullName evidence="1">Uncharacterized protein</fullName>
    </submittedName>
</protein>